<evidence type="ECO:0000256" key="5">
    <source>
        <dbReference type="ARBA" id="ARBA00022989"/>
    </source>
</evidence>
<gene>
    <name evidence="9" type="ORF">F2Q69_00037496</name>
</gene>
<keyword evidence="5" id="KW-1133">Transmembrane helix</keyword>
<organism evidence="9 10">
    <name type="scientific">Brassica cretica</name>
    <name type="common">Mustard</name>
    <dbReference type="NCBI Taxonomy" id="69181"/>
    <lineage>
        <taxon>Eukaryota</taxon>
        <taxon>Viridiplantae</taxon>
        <taxon>Streptophyta</taxon>
        <taxon>Embryophyta</taxon>
        <taxon>Tracheophyta</taxon>
        <taxon>Spermatophyta</taxon>
        <taxon>Magnoliopsida</taxon>
        <taxon>eudicotyledons</taxon>
        <taxon>Gunneridae</taxon>
        <taxon>Pentapetalae</taxon>
        <taxon>rosids</taxon>
        <taxon>malvids</taxon>
        <taxon>Brassicales</taxon>
        <taxon>Brassicaceae</taxon>
        <taxon>Brassiceae</taxon>
        <taxon>Brassica</taxon>
    </lineage>
</organism>
<dbReference type="AlphaFoldDB" id="A0A8S9SRI6"/>
<name>A0A8S9SRI6_BRACR</name>
<feature type="region of interest" description="Disordered" evidence="8">
    <location>
        <begin position="126"/>
        <end position="146"/>
    </location>
</feature>
<evidence type="ECO:0000256" key="4">
    <source>
        <dbReference type="ARBA" id="ARBA00022692"/>
    </source>
</evidence>
<keyword evidence="7" id="KW-0472">Membrane</keyword>
<protein>
    <submittedName>
        <fullName evidence="9">Uncharacterized protein</fullName>
    </submittedName>
</protein>
<evidence type="ECO:0000256" key="2">
    <source>
        <dbReference type="ARBA" id="ARBA00009904"/>
    </source>
</evidence>
<sequence>MMVYSQKCFVGEGWSPLFAAPEVMRTKEMPPTFFRTNKFTTAFQKIVDAYGRNSLFSYAKLSRLHLRSSLISISEALSSPRQPLVISLLCRSLDLSLFSAASRSLSLPNASRVLFLSDENPSRALSLPDENPSQVLSLPNEDPSLP</sequence>
<evidence type="ECO:0000256" key="3">
    <source>
        <dbReference type="ARBA" id="ARBA00022448"/>
    </source>
</evidence>
<evidence type="ECO:0000313" key="9">
    <source>
        <dbReference type="EMBL" id="KAF3604371.1"/>
    </source>
</evidence>
<evidence type="ECO:0000256" key="7">
    <source>
        <dbReference type="ARBA" id="ARBA00023136"/>
    </source>
</evidence>
<comment type="similarity">
    <text evidence="2">Belongs to the V-ATPase 116 kDa subunit family.</text>
</comment>
<dbReference type="Pfam" id="PF01496">
    <property type="entry name" value="V_ATPase_I"/>
    <property type="match status" value="1"/>
</dbReference>
<evidence type="ECO:0000313" key="10">
    <source>
        <dbReference type="Proteomes" id="UP000712600"/>
    </source>
</evidence>
<dbReference type="Proteomes" id="UP000712600">
    <property type="component" value="Unassembled WGS sequence"/>
</dbReference>
<dbReference type="GO" id="GO:0033179">
    <property type="term" value="C:proton-transporting V-type ATPase, V0 domain"/>
    <property type="evidence" value="ECO:0007669"/>
    <property type="project" value="InterPro"/>
</dbReference>
<dbReference type="GO" id="GO:0046961">
    <property type="term" value="F:proton-transporting ATPase activity, rotational mechanism"/>
    <property type="evidence" value="ECO:0007669"/>
    <property type="project" value="InterPro"/>
</dbReference>
<evidence type="ECO:0000256" key="1">
    <source>
        <dbReference type="ARBA" id="ARBA00004141"/>
    </source>
</evidence>
<reference evidence="9" key="1">
    <citation type="submission" date="2019-12" db="EMBL/GenBank/DDBJ databases">
        <title>Genome sequencing and annotation of Brassica cretica.</title>
        <authorList>
            <person name="Studholme D.J."/>
            <person name="Sarris P."/>
        </authorList>
    </citation>
    <scope>NUCLEOTIDE SEQUENCE</scope>
    <source>
        <strain evidence="9">PFS-109/04</strain>
        <tissue evidence="9">Leaf</tissue>
    </source>
</reference>
<proteinExistence type="inferred from homology"/>
<comment type="subcellular location">
    <subcellularLocation>
        <location evidence="1">Membrane</location>
        <topology evidence="1">Multi-pass membrane protein</topology>
    </subcellularLocation>
</comment>
<keyword evidence="4" id="KW-0812">Transmembrane</keyword>
<dbReference type="EMBL" id="QGKX02000004">
    <property type="protein sequence ID" value="KAF3604371.1"/>
    <property type="molecule type" value="Genomic_DNA"/>
</dbReference>
<dbReference type="InterPro" id="IPR002490">
    <property type="entry name" value="V-ATPase_116kDa_su"/>
</dbReference>
<keyword evidence="6" id="KW-0406">Ion transport</keyword>
<accession>A0A8S9SRI6</accession>
<keyword evidence="3" id="KW-0813">Transport</keyword>
<evidence type="ECO:0000256" key="8">
    <source>
        <dbReference type="SAM" id="MobiDB-lite"/>
    </source>
</evidence>
<comment type="caution">
    <text evidence="9">The sequence shown here is derived from an EMBL/GenBank/DDBJ whole genome shotgun (WGS) entry which is preliminary data.</text>
</comment>
<evidence type="ECO:0000256" key="6">
    <source>
        <dbReference type="ARBA" id="ARBA00023065"/>
    </source>
</evidence>